<dbReference type="Ensembl" id="ENSMCST00000020030.1">
    <property type="protein sequence ID" value="ENSMCSP00000019538.1"/>
    <property type="gene ID" value="ENSMCSG00000013720.1"/>
</dbReference>
<sequence>MAEDAFTTRGKPEWYQSLQLKFSRRKEGGWRGKGGAGEEDEVSLSDLTLMAGNAAGPAPPETLGFLASPRQTQPVVR</sequence>
<name>A0A8C5UFL0_9PASS</name>
<evidence type="ECO:0000313" key="3">
    <source>
        <dbReference type="Proteomes" id="UP000694560"/>
    </source>
</evidence>
<protein>
    <submittedName>
        <fullName evidence="2">Uncharacterized protein</fullName>
    </submittedName>
</protein>
<organism evidence="2 3">
    <name type="scientific">Malurus cyaneus samueli</name>
    <dbReference type="NCBI Taxonomy" id="2593467"/>
    <lineage>
        <taxon>Eukaryota</taxon>
        <taxon>Metazoa</taxon>
        <taxon>Chordata</taxon>
        <taxon>Craniata</taxon>
        <taxon>Vertebrata</taxon>
        <taxon>Euteleostomi</taxon>
        <taxon>Archelosauria</taxon>
        <taxon>Archosauria</taxon>
        <taxon>Dinosauria</taxon>
        <taxon>Saurischia</taxon>
        <taxon>Theropoda</taxon>
        <taxon>Coelurosauria</taxon>
        <taxon>Aves</taxon>
        <taxon>Neognathae</taxon>
        <taxon>Neoaves</taxon>
        <taxon>Telluraves</taxon>
        <taxon>Australaves</taxon>
        <taxon>Passeriformes</taxon>
        <taxon>Meliphagoidea</taxon>
        <taxon>Maluridae</taxon>
        <taxon>Malurus</taxon>
    </lineage>
</organism>
<feature type="region of interest" description="Disordered" evidence="1">
    <location>
        <begin position="51"/>
        <end position="77"/>
    </location>
</feature>
<dbReference type="AlphaFoldDB" id="A0A8C5UFL0"/>
<accession>A0A8C5UFL0</accession>
<keyword evidence="3" id="KW-1185">Reference proteome</keyword>
<evidence type="ECO:0000256" key="1">
    <source>
        <dbReference type="SAM" id="MobiDB-lite"/>
    </source>
</evidence>
<reference evidence="2" key="1">
    <citation type="submission" date="2025-08" db="UniProtKB">
        <authorList>
            <consortium name="Ensembl"/>
        </authorList>
    </citation>
    <scope>IDENTIFICATION</scope>
</reference>
<evidence type="ECO:0000313" key="2">
    <source>
        <dbReference type="Ensembl" id="ENSMCSP00000019538.1"/>
    </source>
</evidence>
<reference evidence="2" key="2">
    <citation type="submission" date="2025-09" db="UniProtKB">
        <authorList>
            <consortium name="Ensembl"/>
        </authorList>
    </citation>
    <scope>IDENTIFICATION</scope>
</reference>
<dbReference type="Proteomes" id="UP000694560">
    <property type="component" value="Unplaced"/>
</dbReference>
<proteinExistence type="predicted"/>